<dbReference type="Gene3D" id="3.30.70.2190">
    <property type="match status" value="1"/>
</dbReference>
<dbReference type="PANTHER" id="PTHR43716">
    <property type="entry name" value="D-2-HYDROXYGLUTARATE DEHYDROGENASE, MITOCHONDRIAL"/>
    <property type="match status" value="1"/>
</dbReference>
<dbReference type="GO" id="GO:0022904">
    <property type="term" value="P:respiratory electron transport chain"/>
    <property type="evidence" value="ECO:0007669"/>
    <property type="project" value="TreeGrafter"/>
</dbReference>
<evidence type="ECO:0000259" key="5">
    <source>
        <dbReference type="PROSITE" id="PS51387"/>
    </source>
</evidence>
<evidence type="ECO:0000256" key="3">
    <source>
        <dbReference type="ARBA" id="ARBA00022630"/>
    </source>
</evidence>
<evidence type="ECO:0000313" key="7">
    <source>
        <dbReference type="Proteomes" id="UP000070371"/>
    </source>
</evidence>
<dbReference type="InterPro" id="IPR006094">
    <property type="entry name" value="Oxid_FAD_bind_N"/>
</dbReference>
<proteinExistence type="inferred from homology"/>
<reference evidence="6 7" key="1">
    <citation type="submission" date="2016-02" db="EMBL/GenBank/DDBJ databases">
        <title>Complete genome sequence of Halocynthiibacter arcticus PAMC 20958t from arctic marine sediment.</title>
        <authorList>
            <person name="Lee Y.M."/>
            <person name="Baek K."/>
            <person name="Lee H.K."/>
            <person name="Shin S.C."/>
        </authorList>
    </citation>
    <scope>NUCLEOTIDE SEQUENCE [LARGE SCALE GENOMIC DNA]</scope>
    <source>
        <strain evidence="6">PAMC 20958</strain>
    </source>
</reference>
<keyword evidence="7" id="KW-1185">Reference proteome</keyword>
<evidence type="ECO:0000256" key="4">
    <source>
        <dbReference type="ARBA" id="ARBA00022827"/>
    </source>
</evidence>
<dbReference type="InterPro" id="IPR016167">
    <property type="entry name" value="FAD-bd_PCMH_sub1"/>
</dbReference>
<dbReference type="KEGG" id="hat:RC74_08760"/>
<evidence type="ECO:0000256" key="1">
    <source>
        <dbReference type="ARBA" id="ARBA00001974"/>
    </source>
</evidence>
<dbReference type="Proteomes" id="UP000070371">
    <property type="component" value="Chromosome"/>
</dbReference>
<evidence type="ECO:0000313" key="6">
    <source>
        <dbReference type="EMBL" id="AML51332.1"/>
    </source>
</evidence>
<dbReference type="InterPro" id="IPR036318">
    <property type="entry name" value="FAD-bd_PCMH-like_sf"/>
</dbReference>
<organism evidence="6 7">
    <name type="scientific">Falsihalocynthiibacter arcticus</name>
    <dbReference type="NCBI Taxonomy" id="1579316"/>
    <lineage>
        <taxon>Bacteria</taxon>
        <taxon>Pseudomonadati</taxon>
        <taxon>Pseudomonadota</taxon>
        <taxon>Alphaproteobacteria</taxon>
        <taxon>Rhodobacterales</taxon>
        <taxon>Roseobacteraceae</taxon>
        <taxon>Falsihalocynthiibacter</taxon>
    </lineage>
</organism>
<sequence>MNIIAELSNLLGEKHVLTGADVLAYSTDWTGKYTSNPLAVVRPLDTQQVSEIVKLAAANRIPIVPIGGNTGLTGATMADGAILLSLGRLNTIREMRPEARIAIVEAGVILSNLHTAAAEFGLNFPLTFGARGSAMIGGNLATNAGGSNVLRYGNTRALCLGLEVVLPSGEIMDLMSELHKDNAGYDLRNLFIGAEGTLGIITAAVLKLVPKPAAYGTAMVALASLSPALDLLNKLQISTGGAVEAFEFMPASYMELHAELFPNARAPFEKIHPVNILVEIGATAPRDTLPNEVGEIPIVDLLENALADMIETGEILDATVAQNETQRIEMWQRREQAADLAFHKKPFVNCDISVPLDKVEVFILEFENRLALIDPAATTLYVSHLGDGNVHPTIWPSSASPELEERIIEALEDVVSDLRGSFSAEHGIGISKLGSMARQKDATAIATMRAIKSALDPFGIMNPGKVLP</sequence>
<dbReference type="PROSITE" id="PS51387">
    <property type="entry name" value="FAD_PCMH"/>
    <property type="match status" value="1"/>
</dbReference>
<dbReference type="GO" id="GO:0003824">
    <property type="term" value="F:catalytic activity"/>
    <property type="evidence" value="ECO:0007669"/>
    <property type="project" value="InterPro"/>
</dbReference>
<dbReference type="SUPFAM" id="SSF56176">
    <property type="entry name" value="FAD-binding/transporter-associated domain-like"/>
    <property type="match status" value="1"/>
</dbReference>
<dbReference type="InterPro" id="IPR016169">
    <property type="entry name" value="FAD-bd_PCMH_sub2"/>
</dbReference>
<comment type="cofactor">
    <cofactor evidence="1">
        <name>FAD</name>
        <dbReference type="ChEBI" id="CHEBI:57692"/>
    </cofactor>
</comment>
<dbReference type="GO" id="GO:0071949">
    <property type="term" value="F:FAD binding"/>
    <property type="evidence" value="ECO:0007669"/>
    <property type="project" value="InterPro"/>
</dbReference>
<dbReference type="RefSeq" id="WP_039001907.1">
    <property type="nucleotide sequence ID" value="NZ_CP014327.1"/>
</dbReference>
<dbReference type="Gene3D" id="3.30.70.2740">
    <property type="match status" value="1"/>
</dbReference>
<evidence type="ECO:0000256" key="2">
    <source>
        <dbReference type="ARBA" id="ARBA00008000"/>
    </source>
</evidence>
<accession>A0A126UZ27</accession>
<feature type="domain" description="FAD-binding PCMH-type" evidence="5">
    <location>
        <begin position="33"/>
        <end position="211"/>
    </location>
</feature>
<dbReference type="STRING" id="1579316.RC74_08760"/>
<dbReference type="Gene3D" id="3.30.43.10">
    <property type="entry name" value="Uridine Diphospho-n-acetylenolpyruvylglucosamine Reductase, domain 2"/>
    <property type="match status" value="1"/>
</dbReference>
<dbReference type="InterPro" id="IPR004113">
    <property type="entry name" value="FAD-bd_oxidored_4_C"/>
</dbReference>
<dbReference type="InterPro" id="IPR051264">
    <property type="entry name" value="FAD-oxidored/transferase_4"/>
</dbReference>
<dbReference type="InterPro" id="IPR016166">
    <property type="entry name" value="FAD-bd_PCMH"/>
</dbReference>
<dbReference type="AlphaFoldDB" id="A0A126UZ27"/>
<dbReference type="Gene3D" id="3.30.465.10">
    <property type="match status" value="1"/>
</dbReference>
<keyword evidence="3" id="KW-0285">Flavoprotein</keyword>
<dbReference type="InterPro" id="IPR016171">
    <property type="entry name" value="Vanillyl_alc_oxidase_C-sub2"/>
</dbReference>
<dbReference type="EMBL" id="CP014327">
    <property type="protein sequence ID" value="AML51332.1"/>
    <property type="molecule type" value="Genomic_DNA"/>
</dbReference>
<dbReference type="InterPro" id="IPR016164">
    <property type="entry name" value="FAD-linked_Oxase-like_C"/>
</dbReference>
<dbReference type="FunFam" id="1.10.45.10:FF:000001">
    <property type="entry name" value="D-lactate dehydrogenase mitochondrial"/>
    <property type="match status" value="1"/>
</dbReference>
<keyword evidence="4" id="KW-0274">FAD</keyword>
<dbReference type="Gene3D" id="1.10.45.10">
    <property type="entry name" value="Vanillyl-alcohol Oxidase, Chain A, domain 4"/>
    <property type="match status" value="1"/>
</dbReference>
<dbReference type="Pfam" id="PF01565">
    <property type="entry name" value="FAD_binding_4"/>
    <property type="match status" value="1"/>
</dbReference>
<name>A0A126UZ27_9RHOB</name>
<dbReference type="SUPFAM" id="SSF55103">
    <property type="entry name" value="FAD-linked oxidases, C-terminal domain"/>
    <property type="match status" value="1"/>
</dbReference>
<gene>
    <name evidence="6" type="ORF">RC74_08760</name>
</gene>
<dbReference type="PANTHER" id="PTHR43716:SF2">
    <property type="entry name" value="BLL6224 PROTEIN"/>
    <property type="match status" value="1"/>
</dbReference>
<comment type="similarity">
    <text evidence="2">Belongs to the FAD-binding oxidoreductase/transferase type 4 family.</text>
</comment>
<protein>
    <submittedName>
        <fullName evidence="6">FAD-dependent oxidoreductase</fullName>
    </submittedName>
</protein>
<dbReference type="OrthoDB" id="9811557at2"/>
<dbReference type="Pfam" id="PF02913">
    <property type="entry name" value="FAD-oxidase_C"/>
    <property type="match status" value="1"/>
</dbReference>